<dbReference type="PANTHER" id="PTHR34267:SF17">
    <property type="entry name" value="OS06G0114500 PROTEIN"/>
    <property type="match status" value="1"/>
</dbReference>
<dbReference type="OrthoDB" id="1840418at2759"/>
<protein>
    <submittedName>
        <fullName evidence="1">Uncharacterized protein</fullName>
    </submittedName>
</protein>
<accession>A0A9Q0GQ96</accession>
<reference evidence="1" key="1">
    <citation type="journal article" date="2023" name="Plant J.">
        <title>The genome of the king protea, Protea cynaroides.</title>
        <authorList>
            <person name="Chang J."/>
            <person name="Duong T.A."/>
            <person name="Schoeman C."/>
            <person name="Ma X."/>
            <person name="Roodt D."/>
            <person name="Barker N."/>
            <person name="Li Z."/>
            <person name="Van de Peer Y."/>
            <person name="Mizrachi E."/>
        </authorList>
    </citation>
    <scope>NUCLEOTIDE SEQUENCE</scope>
    <source>
        <tissue evidence="1">Young leaves</tissue>
    </source>
</reference>
<keyword evidence="2" id="KW-1185">Reference proteome</keyword>
<sequence length="121" mass="13356">MHLESRNYPASVACRRRQEGEALDSVRDLGVTGFQLRFAKLGSKVEERLEFYVLSPTMTTAKIVGGTVGAFVIAYAVDHFIADKKLFGGTTPKTVASNEWPVLNLEGWSLFSIYMVLLAVV</sequence>
<comment type="caution">
    <text evidence="1">The sequence shown here is derived from an EMBL/GenBank/DDBJ whole genome shotgun (WGS) entry which is preliminary data.</text>
</comment>
<dbReference type="AlphaFoldDB" id="A0A9Q0GQ96"/>
<dbReference type="PANTHER" id="PTHR34267">
    <property type="entry name" value="OS11G0161033 PROTEIN"/>
    <property type="match status" value="1"/>
</dbReference>
<dbReference type="Proteomes" id="UP001141806">
    <property type="component" value="Unassembled WGS sequence"/>
</dbReference>
<gene>
    <name evidence="1" type="ORF">NE237_028933</name>
</gene>
<dbReference type="Pfam" id="PF06592">
    <property type="entry name" value="DUF1138"/>
    <property type="match status" value="1"/>
</dbReference>
<evidence type="ECO:0000313" key="1">
    <source>
        <dbReference type="EMBL" id="KAJ4952101.1"/>
    </source>
</evidence>
<proteinExistence type="predicted"/>
<dbReference type="EMBL" id="JAMYWD010000012">
    <property type="protein sequence ID" value="KAJ4952101.1"/>
    <property type="molecule type" value="Genomic_DNA"/>
</dbReference>
<dbReference type="InterPro" id="IPR009515">
    <property type="entry name" value="DUF1138"/>
</dbReference>
<evidence type="ECO:0000313" key="2">
    <source>
        <dbReference type="Proteomes" id="UP001141806"/>
    </source>
</evidence>
<organism evidence="1 2">
    <name type="scientific">Protea cynaroides</name>
    <dbReference type="NCBI Taxonomy" id="273540"/>
    <lineage>
        <taxon>Eukaryota</taxon>
        <taxon>Viridiplantae</taxon>
        <taxon>Streptophyta</taxon>
        <taxon>Embryophyta</taxon>
        <taxon>Tracheophyta</taxon>
        <taxon>Spermatophyta</taxon>
        <taxon>Magnoliopsida</taxon>
        <taxon>Proteales</taxon>
        <taxon>Proteaceae</taxon>
        <taxon>Protea</taxon>
    </lineage>
</organism>
<name>A0A9Q0GQ96_9MAGN</name>